<name>A0A8B8BMS0_CRAVI</name>
<feature type="domain" description="EGF-like" evidence="4">
    <location>
        <begin position="239"/>
        <end position="278"/>
    </location>
</feature>
<dbReference type="Gene3D" id="2.170.300.10">
    <property type="entry name" value="Tie2 ligand-binding domain superfamily"/>
    <property type="match status" value="1"/>
</dbReference>
<feature type="domain" description="EGF-like" evidence="4">
    <location>
        <begin position="322"/>
        <end position="366"/>
    </location>
</feature>
<keyword evidence="1" id="KW-0245">EGF-like domain</keyword>
<dbReference type="InterPro" id="IPR000742">
    <property type="entry name" value="EGF"/>
</dbReference>
<keyword evidence="2" id="KW-1133">Transmembrane helix</keyword>
<feature type="signal peptide" evidence="3">
    <location>
        <begin position="1"/>
        <end position="17"/>
    </location>
</feature>
<gene>
    <name evidence="6" type="primary">LOC111111776</name>
</gene>
<evidence type="ECO:0000313" key="5">
    <source>
        <dbReference type="Proteomes" id="UP000694844"/>
    </source>
</evidence>
<sequence length="468" mass="52145">MSTTLFIHLGFIVSSFAYENIALKKPAYQQYPYTGPGPANHLMEASNAVDGLKTNLSIWGGQCVLSDNDKQTATWWVNLTSILSIHHVTIYYRTEVYGWVPDSDFPSRFLGFSVYVSNTTDKLQGTMCYKDTNFTLDSIPPMFYTTCPLHGQYVFFYNERLANVSYPVGYSHFAYNDLCEVEVFGCPTPGLYGSNCSIPCPDPNCRYCHIEAGTCQGCKPGYQGHRCELECRHGQYGEACENVCGQCIDQSECHHVNGTCLNGCRPGYKGNHCSQTCEFGFYGDQCTQECGNCHNQTNCRHTNGSCASGCDVGFHGDLCKTECESGTYGHQCEEKCGQCKDLSKCLNTNGLCLTGCQEGYHGDLCKTRTSPKADEPVRNGWQMGGYMTSVGLIMIILFTLVYIVILSLIRIFRRCTPASQQDMKRENLNSAIKQKDSTEHAYTNRSYVELSDCRNGPEIENHETSADV</sequence>
<feature type="transmembrane region" description="Helical" evidence="2">
    <location>
        <begin position="386"/>
        <end position="409"/>
    </location>
</feature>
<keyword evidence="2" id="KW-0812">Transmembrane</keyword>
<accession>A0A8B8BMS0</accession>
<dbReference type="InterPro" id="IPR008979">
    <property type="entry name" value="Galactose-bd-like_sf"/>
</dbReference>
<dbReference type="PANTHER" id="PTHR24043:SF8">
    <property type="entry name" value="EGF-LIKE DOMAIN-CONTAINING PROTEIN"/>
    <property type="match status" value="1"/>
</dbReference>
<dbReference type="GeneID" id="111111776"/>
<evidence type="ECO:0000256" key="3">
    <source>
        <dbReference type="SAM" id="SignalP"/>
    </source>
</evidence>
<dbReference type="SMART" id="SM00181">
    <property type="entry name" value="EGF"/>
    <property type="match status" value="4"/>
</dbReference>
<dbReference type="AlphaFoldDB" id="A0A8B8BMS0"/>
<evidence type="ECO:0000256" key="1">
    <source>
        <dbReference type="ARBA" id="ARBA00022536"/>
    </source>
</evidence>
<dbReference type="InterPro" id="IPR009030">
    <property type="entry name" value="Growth_fac_rcpt_cys_sf"/>
</dbReference>
<dbReference type="RefSeq" id="XP_022304630.1">
    <property type="nucleotide sequence ID" value="XM_022448922.1"/>
</dbReference>
<dbReference type="InterPro" id="IPR042635">
    <property type="entry name" value="MEGF10/SREC1/2-like"/>
</dbReference>
<keyword evidence="5" id="KW-1185">Reference proteome</keyword>
<protein>
    <submittedName>
        <fullName evidence="6">Multiple epidermal growth factor-like domains protein 10 isoform X2</fullName>
    </submittedName>
</protein>
<dbReference type="PANTHER" id="PTHR24043">
    <property type="entry name" value="SCAVENGER RECEPTOR CLASS F"/>
    <property type="match status" value="1"/>
</dbReference>
<dbReference type="GO" id="GO:0005044">
    <property type="term" value="F:scavenger receptor activity"/>
    <property type="evidence" value="ECO:0007669"/>
    <property type="project" value="InterPro"/>
</dbReference>
<evidence type="ECO:0000256" key="2">
    <source>
        <dbReference type="SAM" id="Phobius"/>
    </source>
</evidence>
<reference evidence="6" key="1">
    <citation type="submission" date="2025-08" db="UniProtKB">
        <authorList>
            <consortium name="RefSeq"/>
        </authorList>
    </citation>
    <scope>IDENTIFICATION</scope>
    <source>
        <tissue evidence="6">Whole sample</tissue>
    </source>
</reference>
<feature type="domain" description="EGF-like" evidence="4">
    <location>
        <begin position="199"/>
        <end position="228"/>
    </location>
</feature>
<proteinExistence type="predicted"/>
<dbReference type="OrthoDB" id="10252017at2759"/>
<dbReference type="SUPFAM" id="SSF57184">
    <property type="entry name" value="Growth factor receptor domain"/>
    <property type="match status" value="1"/>
</dbReference>
<keyword evidence="2" id="KW-0472">Membrane</keyword>
<evidence type="ECO:0000313" key="6">
    <source>
        <dbReference type="RefSeq" id="XP_022304630.1"/>
    </source>
</evidence>
<feature type="domain" description="EGF-like" evidence="4">
    <location>
        <begin position="285"/>
        <end position="320"/>
    </location>
</feature>
<evidence type="ECO:0000259" key="4">
    <source>
        <dbReference type="SMART" id="SM00181"/>
    </source>
</evidence>
<dbReference type="SUPFAM" id="SSF49785">
    <property type="entry name" value="Galactose-binding domain-like"/>
    <property type="match status" value="1"/>
</dbReference>
<keyword evidence="3" id="KW-0732">Signal</keyword>
<dbReference type="Gene3D" id="2.60.120.260">
    <property type="entry name" value="Galactose-binding domain-like"/>
    <property type="match status" value="1"/>
</dbReference>
<dbReference type="Proteomes" id="UP000694844">
    <property type="component" value="Chromosome 9"/>
</dbReference>
<organism evidence="5 6">
    <name type="scientific">Crassostrea virginica</name>
    <name type="common">Eastern oyster</name>
    <dbReference type="NCBI Taxonomy" id="6565"/>
    <lineage>
        <taxon>Eukaryota</taxon>
        <taxon>Metazoa</taxon>
        <taxon>Spiralia</taxon>
        <taxon>Lophotrochozoa</taxon>
        <taxon>Mollusca</taxon>
        <taxon>Bivalvia</taxon>
        <taxon>Autobranchia</taxon>
        <taxon>Pteriomorphia</taxon>
        <taxon>Ostreida</taxon>
        <taxon>Ostreoidea</taxon>
        <taxon>Ostreidae</taxon>
        <taxon>Crassostrea</taxon>
    </lineage>
</organism>
<feature type="chain" id="PRO_5034092318" evidence="3">
    <location>
        <begin position="18"/>
        <end position="468"/>
    </location>
</feature>